<evidence type="ECO:0000313" key="3">
    <source>
        <dbReference type="EMBL" id="KAJ9585052.1"/>
    </source>
</evidence>
<feature type="compositionally biased region" description="Polar residues" evidence="2">
    <location>
        <begin position="1084"/>
        <end position="1094"/>
    </location>
</feature>
<name>A0AAD7ZR51_DIPPU</name>
<evidence type="ECO:0000256" key="2">
    <source>
        <dbReference type="SAM" id="MobiDB-lite"/>
    </source>
</evidence>
<reference evidence="3" key="2">
    <citation type="submission" date="2023-05" db="EMBL/GenBank/DDBJ databases">
        <authorList>
            <person name="Fouks B."/>
        </authorList>
    </citation>
    <scope>NUCLEOTIDE SEQUENCE</scope>
    <source>
        <strain evidence="3">Stay&amp;Tobe</strain>
        <tissue evidence="3">Testes</tissue>
    </source>
</reference>
<keyword evidence="1" id="KW-0945">Host-virus interaction</keyword>
<protein>
    <submittedName>
        <fullName evidence="3">Uncharacterized protein</fullName>
    </submittedName>
</protein>
<feature type="region of interest" description="Disordered" evidence="2">
    <location>
        <begin position="897"/>
        <end position="1097"/>
    </location>
</feature>
<dbReference type="Proteomes" id="UP001233999">
    <property type="component" value="Unassembled WGS sequence"/>
</dbReference>
<feature type="region of interest" description="Disordered" evidence="2">
    <location>
        <begin position="40"/>
        <end position="64"/>
    </location>
</feature>
<feature type="region of interest" description="Disordered" evidence="2">
    <location>
        <begin position="256"/>
        <end position="278"/>
    </location>
</feature>
<feature type="region of interest" description="Disordered" evidence="2">
    <location>
        <begin position="1258"/>
        <end position="1280"/>
    </location>
</feature>
<gene>
    <name evidence="3" type="ORF">L9F63_020607</name>
</gene>
<evidence type="ECO:0000256" key="1">
    <source>
        <dbReference type="ARBA" id="ARBA00022581"/>
    </source>
</evidence>
<dbReference type="PANTHER" id="PTHR13037:SF24">
    <property type="entry name" value="POLYCOMB PROTEIN PCL-RELATED"/>
    <property type="match status" value="1"/>
</dbReference>
<dbReference type="PANTHER" id="PTHR13037">
    <property type="entry name" value="FORMIN"/>
    <property type="match status" value="1"/>
</dbReference>
<feature type="region of interest" description="Disordered" evidence="2">
    <location>
        <begin position="1527"/>
        <end position="1557"/>
    </location>
</feature>
<comment type="caution">
    <text evidence="3">The sequence shown here is derived from an EMBL/GenBank/DDBJ whole genome shotgun (WGS) entry which is preliminary data.</text>
</comment>
<reference evidence="3" key="1">
    <citation type="journal article" date="2023" name="IScience">
        <title>Live-bearing cockroach genome reveals convergent evolutionary mechanisms linked to viviparity in insects and beyond.</title>
        <authorList>
            <person name="Fouks B."/>
            <person name="Harrison M.C."/>
            <person name="Mikhailova A.A."/>
            <person name="Marchal E."/>
            <person name="English S."/>
            <person name="Carruthers M."/>
            <person name="Jennings E.C."/>
            <person name="Chiamaka E.L."/>
            <person name="Frigard R.A."/>
            <person name="Pippel M."/>
            <person name="Attardo G.M."/>
            <person name="Benoit J.B."/>
            <person name="Bornberg-Bauer E."/>
            <person name="Tobe S.S."/>
        </authorList>
    </citation>
    <scope>NUCLEOTIDE SEQUENCE</scope>
    <source>
        <strain evidence="3">Stay&amp;Tobe</strain>
    </source>
</reference>
<feature type="compositionally biased region" description="Basic and acidic residues" evidence="2">
    <location>
        <begin position="1527"/>
        <end position="1543"/>
    </location>
</feature>
<organism evidence="3 4">
    <name type="scientific">Diploptera punctata</name>
    <name type="common">Pacific beetle cockroach</name>
    <dbReference type="NCBI Taxonomy" id="6984"/>
    <lineage>
        <taxon>Eukaryota</taxon>
        <taxon>Metazoa</taxon>
        <taxon>Ecdysozoa</taxon>
        <taxon>Arthropoda</taxon>
        <taxon>Hexapoda</taxon>
        <taxon>Insecta</taxon>
        <taxon>Pterygota</taxon>
        <taxon>Neoptera</taxon>
        <taxon>Polyneoptera</taxon>
        <taxon>Dictyoptera</taxon>
        <taxon>Blattodea</taxon>
        <taxon>Blaberoidea</taxon>
        <taxon>Blaberidae</taxon>
        <taxon>Diplopterinae</taxon>
        <taxon>Diploptera</taxon>
    </lineage>
</organism>
<feature type="non-terminal residue" evidence="3">
    <location>
        <position position="1655"/>
    </location>
</feature>
<keyword evidence="4" id="KW-1185">Reference proteome</keyword>
<dbReference type="EMBL" id="JASPKZ010007315">
    <property type="protein sequence ID" value="KAJ9585052.1"/>
    <property type="molecule type" value="Genomic_DNA"/>
</dbReference>
<sequence>QVSPESPVLTQKVSTPSSGDKPCNICAVCTGKCVCNETSSSQPVSTGATKPQVSPESPVLTQKVSAPSSGDKPCNICAVCTGKCVCNETSSSQPVSTGATKPAVQDSSAVTKDSKVPCSVCRVCSSSRCVCNGKDQTKDTPEVSKDRPCTVCQVCSKSYCSCDEKKEKPIQAKITGDTAKLSSVKKDLSSKPAGERPCKDKCWGGCICLDQPPAKITGGTAKLSSVKKDLSSKPTGERPCKDKCWGGCTCLDQPPPQPVVKEPPTHASGQPEETTKPEDFSEEICWGVCICGFHKSKKTTAILLKRKQSTKKDQVVDEAEDMWPRFKDAVCSIELEEDLMASPMTYGYIKSETIMEPKKSMTSKESIIGKKSSLVSNQVKDSAKSDFSLFFFFPPDHCTFQCCSQCQCVAPSNSGENVQSSAVEKTCKNTCCDKCKCGEGRPSSASKTETKETEVAAAPGKTDEICTVCDACTEFCLCGVVQPQQIKESILAKASPCKKCSICTSDNCSCEAAVLKETTLSKHSLKAAACSVCKLCSGAGDCVCEVKGAATDTEAKLPEIVEEKITESKGETVEEARPTEDMKKTEEAPPIEVIEVTETAPVIEVIEDVQTKAETEAITDSPAEEIGPVDEAPQMVETVKEVIVGDMERPESIVPAAEETVAETREDVLPLDVVIMLTLLSCNCGSVCTCKEKPPGEGALKTMGKPTAVEIPIEIEIVSKAEEPPAAPPVQEIVPKETTSAIVQETPSEPEPEVEEKITVMEARKPLLQEATADKKSVKSVVMSVAEENEPKISEMTPVPIGAAIKGDSNIPCNICTLCPPGTCICTEEAPLPVSVIEQRTKKESVDKDAPVAAETQFPKRPSGKPCLTCQVCGNKPCECDDEDLIVLRPERLDADTVSMKSVTPEELGKKTAPQEPDAVPPMEGAPTDAVPPTEAPTDVVPPTEEAPTDAVTQMEEAPTDAVPPVEEAPTDIVPPTETPADAVPPMEEAPTDVPPMEEAPTDVPPMEEAPTDVPQMEEAPADAVPQMEEAPTDVPPMEEAPTDAVPPIEAAPADVVSPTEEASGETAALESAPIETETAPEPKSTSATAQETVATDAVLPPSHVKEGAAEKPCLSCQVCAAATCDCDDEDLVVVRPTRLDADAISLKSITPEELGKKAAAQKPDTAPQMAGDVAPKEITSTPKTVVLEETIEKETAVPEDAGPCDATAVTETPVPAETASVCSGSFRCWFSCNCRPQEPDAQGDAGPSQTIQEGTEKLPEVAEVSAEPAPSPTGEEFGIPVPEETIEKQIEVRAEETEPEDVWQTFLDAICSIELEEDLEQSPMTYGYRPQGMSFDEVVNLITGEPSPTTETIPGGVEEQTIVSPTSEKPIEKPIEISPEEMEPEDMWPKFHDAICSIELDEDLDQSPMTYGYRPQGMSFDDVVNLISGEPSPTTETIPGGVEEQAIVSPTSEKPIEISPEEMEPEDIWPKFHDAICSIELDEDLEQSPMTYGYRPQGMSFDDIVNLISGEPSPPIETIFIKEKETDEEIRREEPTSGDIEKQPISSPAVEEQITSPPLEGQPIQIAETTPIEENFDEIWPKFINDICSIELEEDLAVSPMTCGTTKPFFSDVASEVYEEAPKIDEEKVAGAFEEPEKIEERKLEEVYYSYLNI</sequence>
<evidence type="ECO:0000313" key="4">
    <source>
        <dbReference type="Proteomes" id="UP001233999"/>
    </source>
</evidence>
<proteinExistence type="predicted"/>
<feature type="compositionally biased region" description="Polar residues" evidence="2">
    <location>
        <begin position="1"/>
        <end position="18"/>
    </location>
</feature>
<accession>A0AAD7ZR51</accession>
<feature type="region of interest" description="Disordered" evidence="2">
    <location>
        <begin position="1"/>
        <end position="21"/>
    </location>
</feature>